<organism evidence="1">
    <name type="scientific">Medicago truncatula</name>
    <name type="common">Barrel medic</name>
    <name type="synonym">Medicago tribuloides</name>
    <dbReference type="NCBI Taxonomy" id="3880"/>
    <lineage>
        <taxon>Eukaryota</taxon>
        <taxon>Viridiplantae</taxon>
        <taxon>Streptophyta</taxon>
        <taxon>Embryophyta</taxon>
        <taxon>Tracheophyta</taxon>
        <taxon>Spermatophyta</taxon>
        <taxon>Magnoliopsida</taxon>
        <taxon>eudicotyledons</taxon>
        <taxon>Gunneridae</taxon>
        <taxon>Pentapetalae</taxon>
        <taxon>rosids</taxon>
        <taxon>fabids</taxon>
        <taxon>Fabales</taxon>
        <taxon>Fabaceae</taxon>
        <taxon>Papilionoideae</taxon>
        <taxon>50 kb inversion clade</taxon>
        <taxon>NPAAA clade</taxon>
        <taxon>Hologalegina</taxon>
        <taxon>IRL clade</taxon>
        <taxon>Trifolieae</taxon>
        <taxon>Medicago</taxon>
    </lineage>
</organism>
<reference evidence="1" key="1">
    <citation type="journal article" date="2018" name="Nat. Plants">
        <title>Whole-genome landscape of Medicago truncatula symbiotic genes.</title>
        <authorList>
            <person name="Pecrix Y."/>
            <person name="Gamas P."/>
            <person name="Carrere S."/>
        </authorList>
    </citation>
    <scope>NUCLEOTIDE SEQUENCE</scope>
    <source>
        <tissue evidence="1">Leaves</tissue>
    </source>
</reference>
<protein>
    <submittedName>
        <fullName evidence="1">Uncharacterized protein</fullName>
    </submittedName>
</protein>
<dbReference type="EMBL" id="PSQE01000001">
    <property type="protein sequence ID" value="RHN80320.1"/>
    <property type="molecule type" value="Genomic_DNA"/>
</dbReference>
<accession>A0A396JPU4</accession>
<comment type="caution">
    <text evidence="1">The sequence shown here is derived from an EMBL/GenBank/DDBJ whole genome shotgun (WGS) entry which is preliminary data.</text>
</comment>
<gene>
    <name evidence="1" type="ORF">MtrunA17_Chr1g0186971</name>
</gene>
<dbReference type="Gramene" id="rna4230">
    <property type="protein sequence ID" value="RHN80320.1"/>
    <property type="gene ID" value="gene4230"/>
</dbReference>
<dbReference type="Proteomes" id="UP000265566">
    <property type="component" value="Chromosome 1"/>
</dbReference>
<evidence type="ECO:0000313" key="1">
    <source>
        <dbReference type="EMBL" id="RHN80320.1"/>
    </source>
</evidence>
<proteinExistence type="predicted"/>
<name>A0A396JPU4_MEDTR</name>
<sequence length="51" mass="5985">MNLVISMVMIWRSRSSFPKATDAITCAMNNNIFRYSFVFKDFLISRMPYAV</sequence>
<dbReference type="AlphaFoldDB" id="A0A396JPU4"/>